<evidence type="ECO:0000313" key="1">
    <source>
        <dbReference type="EMBL" id="GMQ33751.1"/>
    </source>
</evidence>
<accession>A0ABQ6Q1J6</accession>
<protein>
    <recommendedName>
        <fullName evidence="3">Tetratricopeptide repeat protein</fullName>
    </recommendedName>
</protein>
<name>A0ABQ6Q1J6_9BACT</name>
<dbReference type="Gene3D" id="1.25.40.10">
    <property type="entry name" value="Tetratricopeptide repeat domain"/>
    <property type="match status" value="1"/>
</dbReference>
<gene>
    <name evidence="1" type="ORF">Ataiwa_20230</name>
</gene>
<dbReference type="RefSeq" id="WP_338228585.1">
    <property type="nucleotide sequence ID" value="NZ_BTPE01000006.1"/>
</dbReference>
<dbReference type="InterPro" id="IPR011990">
    <property type="entry name" value="TPR-like_helical_dom_sf"/>
</dbReference>
<dbReference type="Proteomes" id="UP001307705">
    <property type="component" value="Unassembled WGS sequence"/>
</dbReference>
<keyword evidence="2" id="KW-1185">Reference proteome</keyword>
<dbReference type="EMBL" id="BTPE01000006">
    <property type="protein sequence ID" value="GMQ33751.1"/>
    <property type="molecule type" value="Genomic_DNA"/>
</dbReference>
<reference evidence="1 2" key="1">
    <citation type="submission" date="2023-08" db="EMBL/GenBank/DDBJ databases">
        <title>Draft genome sequence of Algoriphagus taiwanensis.</title>
        <authorList>
            <person name="Takatani N."/>
            <person name="Hosokawa M."/>
            <person name="Sawabe T."/>
        </authorList>
    </citation>
    <scope>NUCLEOTIDE SEQUENCE [LARGE SCALE GENOMIC DNA]</scope>
    <source>
        <strain evidence="1 2">JCM 19755</strain>
    </source>
</reference>
<comment type="caution">
    <text evidence="1">The sequence shown here is derived from an EMBL/GenBank/DDBJ whole genome shotgun (WGS) entry which is preliminary data.</text>
</comment>
<organism evidence="1 2">
    <name type="scientific">Algoriphagus taiwanensis</name>
    <dbReference type="NCBI Taxonomy" id="1445656"/>
    <lineage>
        <taxon>Bacteria</taxon>
        <taxon>Pseudomonadati</taxon>
        <taxon>Bacteroidota</taxon>
        <taxon>Cytophagia</taxon>
        <taxon>Cytophagales</taxon>
        <taxon>Cyclobacteriaceae</taxon>
        <taxon>Algoriphagus</taxon>
    </lineage>
</organism>
<proteinExistence type="predicted"/>
<evidence type="ECO:0008006" key="3">
    <source>
        <dbReference type="Google" id="ProtNLM"/>
    </source>
</evidence>
<evidence type="ECO:0000313" key="2">
    <source>
        <dbReference type="Proteomes" id="UP001307705"/>
    </source>
</evidence>
<sequence length="456" mass="53635">MNSIFELLDTLDPSEKTKLLKLSAVKNSIQSKKYQLLKAYIQSPNQEDKEYCRRLYSTESKAAFIQLKKRVKEDIYEMIPCLGSSLKINGEVQERIACTNLLLQSQHLLSRGLEKAGSKTLEKSLKTAVEADLPDLILCVFDTARRFGIEGVIQSKDLPQLELIIKSHLQILVNRHLEQTKPQSFQNAELGLVLKHLNTEQKQWEYLSMIRKALSNKDLEKAVDLRKESAELFEENKISEEINQEFALIQQQILIHTGRFKEVIQHYKSLDYSRFLNPENRLEHIQYQWLALYYLGRLDEAQALLKKSLSKFNPELNSKWKYWEACLHFRMKSFKSALKLIHDCQPQLKYSPNFYLGSKMLELMILFDQNDLDWLDYKIENLRKLISRWTGKINPRIEGGFKLFSKIQRKTLEDPANQIFGNEEMTNLVQARGRYFWDPTDFELVRFDSWIENRLV</sequence>